<dbReference type="GO" id="GO:0016747">
    <property type="term" value="F:acyltransferase activity, transferring groups other than amino-acyl groups"/>
    <property type="evidence" value="ECO:0007669"/>
    <property type="project" value="InterPro"/>
</dbReference>
<dbReference type="Gene3D" id="3.40.630.30">
    <property type="match status" value="1"/>
</dbReference>
<sequence length="251" mass="28231">MAQVNDYPYNSRYELILQHNSITNEPFIALPAPHSNVRLTSAQLSDVDSILPIMNSPDVAMNFSSPPFPFLRVHCEAWLRDRVRDYENTMIHIRNVDGDVGYIDVFPLRHIREVGPNGAEIFLGDVGLDREDAFEDIGDVEARKARVAENAGPPTGDSDIVWSFGDYIRSTHRGRGIMTAIVKTIIESWAIPHMNARKYGVSAFTDNIGSQKVFLKNGFQFTRKIEGVVTFPESKGGHVKDCYCYRLEIPG</sequence>
<evidence type="ECO:0000313" key="3">
    <source>
        <dbReference type="Proteomes" id="UP000663853"/>
    </source>
</evidence>
<dbReference type="Pfam" id="PF13302">
    <property type="entry name" value="Acetyltransf_3"/>
    <property type="match status" value="1"/>
</dbReference>
<feature type="domain" description="N-acetyltransferase" evidence="1">
    <location>
        <begin position="38"/>
        <end position="220"/>
    </location>
</feature>
<evidence type="ECO:0000313" key="2">
    <source>
        <dbReference type="EMBL" id="CAE6536330.1"/>
    </source>
</evidence>
<evidence type="ECO:0000259" key="1">
    <source>
        <dbReference type="Pfam" id="PF13302"/>
    </source>
</evidence>
<name>A0A8H3DNY6_9AGAM</name>
<comment type="caution">
    <text evidence="2">The sequence shown here is derived from an EMBL/GenBank/DDBJ whole genome shotgun (WGS) entry which is preliminary data.</text>
</comment>
<dbReference type="Proteomes" id="UP000663853">
    <property type="component" value="Unassembled WGS sequence"/>
</dbReference>
<organism evidence="2 3">
    <name type="scientific">Rhizoctonia solani</name>
    <dbReference type="NCBI Taxonomy" id="456999"/>
    <lineage>
        <taxon>Eukaryota</taxon>
        <taxon>Fungi</taxon>
        <taxon>Dikarya</taxon>
        <taxon>Basidiomycota</taxon>
        <taxon>Agaricomycotina</taxon>
        <taxon>Agaricomycetes</taxon>
        <taxon>Cantharellales</taxon>
        <taxon>Ceratobasidiaceae</taxon>
        <taxon>Rhizoctonia</taxon>
    </lineage>
</organism>
<proteinExistence type="predicted"/>
<dbReference type="PANTHER" id="PTHR43328:SF1">
    <property type="entry name" value="N-ACETYLTRANSFERASE DOMAIN-CONTAINING PROTEIN"/>
    <property type="match status" value="1"/>
</dbReference>
<protein>
    <recommendedName>
        <fullName evidence="1">N-acetyltransferase domain-containing protein</fullName>
    </recommendedName>
</protein>
<dbReference type="EMBL" id="CAJMXA010004166">
    <property type="protein sequence ID" value="CAE6536330.1"/>
    <property type="molecule type" value="Genomic_DNA"/>
</dbReference>
<dbReference type="AlphaFoldDB" id="A0A8H3DNY6"/>
<dbReference type="PANTHER" id="PTHR43328">
    <property type="entry name" value="ACETYLTRANSFERASE-RELATED"/>
    <property type="match status" value="1"/>
</dbReference>
<accession>A0A8H3DNY6</accession>
<dbReference type="InterPro" id="IPR000182">
    <property type="entry name" value="GNAT_dom"/>
</dbReference>
<gene>
    <name evidence="2" type="ORF">RDB_LOCUS180268</name>
</gene>
<reference evidence="2" key="1">
    <citation type="submission" date="2021-01" db="EMBL/GenBank/DDBJ databases">
        <authorList>
            <person name="Kaushik A."/>
        </authorList>
    </citation>
    <scope>NUCLEOTIDE SEQUENCE</scope>
    <source>
        <strain evidence="2">AG6-10EEA</strain>
    </source>
</reference>
<dbReference type="SUPFAM" id="SSF55729">
    <property type="entry name" value="Acyl-CoA N-acyltransferases (Nat)"/>
    <property type="match status" value="1"/>
</dbReference>
<dbReference type="InterPro" id="IPR016181">
    <property type="entry name" value="Acyl_CoA_acyltransferase"/>
</dbReference>